<name>A0A953HM93_9BACT</name>
<feature type="compositionally biased region" description="Polar residues" evidence="1">
    <location>
        <begin position="290"/>
        <end position="323"/>
    </location>
</feature>
<feature type="compositionally biased region" description="Low complexity" evidence="1">
    <location>
        <begin position="348"/>
        <end position="390"/>
    </location>
</feature>
<feature type="chain" id="PRO_5037660508" evidence="2">
    <location>
        <begin position="25"/>
        <end position="443"/>
    </location>
</feature>
<evidence type="ECO:0000313" key="3">
    <source>
        <dbReference type="EMBL" id="MBY5958237.1"/>
    </source>
</evidence>
<dbReference type="Proteomes" id="UP000753961">
    <property type="component" value="Unassembled WGS sequence"/>
</dbReference>
<keyword evidence="2" id="KW-0732">Signal</keyword>
<feature type="region of interest" description="Disordered" evidence="1">
    <location>
        <begin position="44"/>
        <end position="72"/>
    </location>
</feature>
<feature type="compositionally biased region" description="Low complexity" evidence="1">
    <location>
        <begin position="408"/>
        <end position="443"/>
    </location>
</feature>
<feature type="compositionally biased region" description="Polar residues" evidence="1">
    <location>
        <begin position="396"/>
        <end position="407"/>
    </location>
</feature>
<feature type="region of interest" description="Disordered" evidence="1">
    <location>
        <begin position="250"/>
        <end position="443"/>
    </location>
</feature>
<feature type="signal peptide" evidence="2">
    <location>
        <begin position="1"/>
        <end position="24"/>
    </location>
</feature>
<feature type="compositionally biased region" description="Polar residues" evidence="1">
    <location>
        <begin position="262"/>
        <end position="272"/>
    </location>
</feature>
<gene>
    <name evidence="3" type="ORF">KUV50_08855</name>
</gene>
<evidence type="ECO:0000313" key="4">
    <source>
        <dbReference type="Proteomes" id="UP000753961"/>
    </source>
</evidence>
<dbReference type="EMBL" id="JAHVHU010000008">
    <property type="protein sequence ID" value="MBY5958237.1"/>
    <property type="molecule type" value="Genomic_DNA"/>
</dbReference>
<dbReference type="RefSeq" id="WP_222579776.1">
    <property type="nucleotide sequence ID" value="NZ_JAHVHU010000008.1"/>
</dbReference>
<evidence type="ECO:0000256" key="2">
    <source>
        <dbReference type="SAM" id="SignalP"/>
    </source>
</evidence>
<sequence>MKNFMKHIGFLVVAMVAYTGAAYAQFDDVYFDPSKDVYAASTNSMAPTTSQRSNSNIGSSSDQSYNYTRNNDRARMDDGQYAYDDDEYDYYNDDYSEGNYYFDDYAYTRRINRFHRNRFFYDPFMYDDFFMMGSMYHPHRFYNPYRFSGFGSPFYRPGLSFSLGFGMGYGLGSHFGMGYPMHYGNMYGRFYNPYRYGFYDPILAYNSYGYGYGYDGGIYGSRYPYVYRNNVNHGERPVYYNNGARTSGAGLVPTARDGRIQVRSSGSNSSDGYVQPTTRTSPRSSDRSNKTTGSVRSSGDQKLSPRTSGRTNTNASPRSNTYTPDRKGTTNRVYRTPSRVEQKSSGDRSTYTPRSSSRRNSYTPSKESPRRSYTPSSGSSRRTYTPSSRSSGRDYTPSSRNSGSTINRSAPSRRSYTPSSSSGSSSSRSSGSSSSSSRRSSPR</sequence>
<reference evidence="3" key="1">
    <citation type="submission" date="2021-06" db="EMBL/GenBank/DDBJ databases">
        <title>44 bacteria genomes isolated from Dapeng, Shenzhen.</title>
        <authorList>
            <person name="Zheng W."/>
            <person name="Yu S."/>
            <person name="Huang Y."/>
        </authorList>
    </citation>
    <scope>NUCLEOTIDE SEQUENCE</scope>
    <source>
        <strain evidence="3">DP5N28-2</strain>
    </source>
</reference>
<accession>A0A953HM93</accession>
<organism evidence="3 4">
    <name type="scientific">Membranihabitans marinus</name>
    <dbReference type="NCBI Taxonomy" id="1227546"/>
    <lineage>
        <taxon>Bacteria</taxon>
        <taxon>Pseudomonadati</taxon>
        <taxon>Bacteroidota</taxon>
        <taxon>Saprospiria</taxon>
        <taxon>Saprospirales</taxon>
        <taxon>Saprospiraceae</taxon>
        <taxon>Membranihabitans</taxon>
    </lineage>
</organism>
<comment type="caution">
    <text evidence="3">The sequence shown here is derived from an EMBL/GenBank/DDBJ whole genome shotgun (WGS) entry which is preliminary data.</text>
</comment>
<evidence type="ECO:0000256" key="1">
    <source>
        <dbReference type="SAM" id="MobiDB-lite"/>
    </source>
</evidence>
<dbReference type="AlphaFoldDB" id="A0A953HM93"/>
<keyword evidence="4" id="KW-1185">Reference proteome</keyword>
<feature type="compositionally biased region" description="Low complexity" evidence="1">
    <location>
        <begin position="50"/>
        <end position="64"/>
    </location>
</feature>
<proteinExistence type="predicted"/>
<protein>
    <submittedName>
        <fullName evidence="3">Uncharacterized protein</fullName>
    </submittedName>
</protein>